<dbReference type="Pfam" id="PF18962">
    <property type="entry name" value="Por_Secre_tail"/>
    <property type="match status" value="1"/>
</dbReference>
<gene>
    <name evidence="6" type="ORF">H9W90_06375</name>
</gene>
<dbReference type="InterPro" id="IPR035914">
    <property type="entry name" value="Sperma_CUB_dom_sf"/>
</dbReference>
<protein>
    <submittedName>
        <fullName evidence="6">Choice-of-anchor J domain-containing protein</fullName>
    </submittedName>
</protein>
<proteinExistence type="predicted"/>
<feature type="signal peptide" evidence="3">
    <location>
        <begin position="1"/>
        <end position="25"/>
    </location>
</feature>
<feature type="chain" id="PRO_5028899776" evidence="3">
    <location>
        <begin position="26"/>
        <end position="1617"/>
    </location>
</feature>
<dbReference type="GO" id="GO:0005975">
    <property type="term" value="P:carbohydrate metabolic process"/>
    <property type="evidence" value="ECO:0007669"/>
    <property type="project" value="UniProtKB-ARBA"/>
</dbReference>
<evidence type="ECO:0000256" key="2">
    <source>
        <dbReference type="ARBA" id="ARBA00023157"/>
    </source>
</evidence>
<dbReference type="InterPro" id="IPR026444">
    <property type="entry name" value="Secre_tail"/>
</dbReference>
<dbReference type="CDD" id="cd00041">
    <property type="entry name" value="CUB"/>
    <property type="match status" value="1"/>
</dbReference>
<evidence type="ECO:0000256" key="1">
    <source>
        <dbReference type="ARBA" id="ARBA00022729"/>
    </source>
</evidence>
<dbReference type="Gene3D" id="2.60.120.290">
    <property type="entry name" value="Spermadhesin, CUB domain"/>
    <property type="match status" value="1"/>
</dbReference>
<dbReference type="InterPro" id="IPR000998">
    <property type="entry name" value="MAM_dom"/>
</dbReference>
<dbReference type="Pfam" id="PF00629">
    <property type="entry name" value="MAM"/>
    <property type="match status" value="1"/>
</dbReference>
<keyword evidence="7" id="KW-1185">Reference proteome</keyword>
<dbReference type="PANTHER" id="PTHR23282:SF101">
    <property type="entry name" value="MAM DOMAIN-CONTAINING PROTEIN"/>
    <property type="match status" value="1"/>
</dbReference>
<dbReference type="Pfam" id="PF00431">
    <property type="entry name" value="CUB"/>
    <property type="match status" value="1"/>
</dbReference>
<dbReference type="PROSITE" id="PS01180">
    <property type="entry name" value="CUB"/>
    <property type="match status" value="1"/>
</dbReference>
<dbReference type="Pfam" id="PF18676">
    <property type="entry name" value="MBG_2"/>
    <property type="match status" value="1"/>
</dbReference>
<dbReference type="PANTHER" id="PTHR23282">
    <property type="entry name" value="APICAL ENDOSOMAL GLYCOPROTEIN PRECURSOR"/>
    <property type="match status" value="1"/>
</dbReference>
<dbReference type="EMBL" id="CP060695">
    <property type="protein sequence ID" value="QNM86738.1"/>
    <property type="molecule type" value="Genomic_DNA"/>
</dbReference>
<feature type="domain" description="CUB" evidence="4">
    <location>
        <begin position="36"/>
        <end position="150"/>
    </location>
</feature>
<dbReference type="KEGG" id="ppec:H9W90_06375"/>
<dbReference type="InterPro" id="IPR041286">
    <property type="entry name" value="MBG_2"/>
</dbReference>
<accession>A0A7G9LDN9</accession>
<name>A0A7G9LDN9_9FLAO</name>
<dbReference type="GO" id="GO:0004553">
    <property type="term" value="F:hydrolase activity, hydrolyzing O-glycosyl compounds"/>
    <property type="evidence" value="ECO:0007669"/>
    <property type="project" value="UniProtKB-ARBA"/>
</dbReference>
<sequence>MTPKSKSKWLLLPFIMLFINLNSSAQTYNINDASVNGNTITTNTGTFYDSGGSAGNYGDSENTSTTFKSANGNPIQLDFTNVSIEPNGAGCYDSLTVYDGTSTSATSLGTFCGSSNFTVVSTNTDNALHFVFSSDGSVTESGWEATISTTTASNPINTLGYSFENTLDGWTNAGGDQFDWTNRENNTPSSGTGPQSGAQEGIWFMYIETSGGATNDNAYFQKEFDFTGEINAQLSFYYHMYSQTSNSNMGTLNVLISNNNGSSYTNVFTRTGNQGNGWLNQTIDLSAYDGQTIIIRFEGVRNTSWQSDVSIDNVVITSETGSSTPKIDITITADPKTKEFGDTDPALTYTITSGSLESGDTLVGNISRSPGEVVGNYTINQGSLLNTNNPKYNITYVSAIFSITSKDTDGDSYADDIDIDMDNDGILNIDESCVKPGAAAPESDQIKYSYENFDVYAIGGNTNNGLGYQESGFQEAAYSKGLDLTVLNGSNDFNLPNTVTDGSAGTTTGTFSNGNLSYVTTAVNTAVRRNQFRRTTGASFRSGNSGDAIYVKPSINLAVGEDYTINIDFTQAVHAFSFDLIDILDTTQDPVDLLLRYEVYADSKLIAYFESGFIGDDATATVNIFDADDISRGTMIVGQNTESTIGFLSNTTISKVSIVHKVLNGTVAGSYVDLHGMDNFVWSTNSISCFANSLDVDGDGIPNERDLDSDNDGIPDNIEAQTTIEYIAPNYSYNTNGLDTAYIGGLTVVNTDGNGNADFTNLDSDGDFIFDTVEAGLSIDTDGDGKTNGSVGENGLDNSIYPADDYSDVNANMDIPTSLPDSDNDALTIGDVDYRDIHPSGTPLITQIHQTSSNKIIEITNIHPTNSILANSIKFSLFKNKTGDQTNITPDEIYTIPTDLNPGETILVSNTNIIDIADSNDILLLTHPNGIATGITAWKNRYDTTSNINNNTSYVRSDEISSTNKNFTTTEWIAFVDDALDPYRDAGSGGPERHPHDPLLSEITNANAESNMLLGKHRINPTNRSGGSWSNGFPDRTRRVVIAENYSSSQKLSAKKLTINSGNKLTITDNLLVVSEDIILTDVTSEIRLSGTSQLIQSHTATSKSGGSGKLFIDQNSTLASTYRYNYMSSPVGGTSYTLGDVLKDGSDPTSATSTPLDIEFVGGYNGDTTSPIKIAEYWLFTYASADGSYSNWVQKKSTGSIPVTDGYSIKGPGQAQNYTFVGTPNDGNLTTSIGPNESYLVGNPYPSAISTKKFIEDNSSAIDGTLYFWQHAGEEDIASSNIAGHSYSGYIGGYSTRNIAMGLAANQVSSNDNSNDNTPSLGSGTYTTPENYIAIAQGFFISGDADGGDVVFNNSQREFITEGSESIFFRSNNDEDDEYTRPRLPVIKLGMDYTTVENRKTHRQIGISFNPNNSFAYDVGYDSYMYDLSDSDIYWRFQGDEDSKYIIAGVHEITPQLRVPLEIILAKDDEITIQIDEWNLRDQRVFLYDNHTGIYYPLKNNKAVLNLEKGTYENRFFITFSEKQEALSTTDDNYLANNISIFYNKKENAININPTNNINLVNAELYSILGKKIYSWKFSENENQNKKLKINSLSKTVYILKIDTDKGKISKKIIIN</sequence>
<evidence type="ECO:0000259" key="5">
    <source>
        <dbReference type="PROSITE" id="PS50060"/>
    </source>
</evidence>
<dbReference type="NCBIfam" id="NF038128">
    <property type="entry name" value="choice_anch_J"/>
    <property type="match status" value="1"/>
</dbReference>
<dbReference type="SUPFAM" id="SSF49899">
    <property type="entry name" value="Concanavalin A-like lectins/glucanases"/>
    <property type="match status" value="1"/>
</dbReference>
<dbReference type="InterPro" id="IPR013320">
    <property type="entry name" value="ConA-like_dom_sf"/>
</dbReference>
<dbReference type="Proteomes" id="UP000515808">
    <property type="component" value="Chromosome"/>
</dbReference>
<dbReference type="GO" id="GO:0016020">
    <property type="term" value="C:membrane"/>
    <property type="evidence" value="ECO:0007669"/>
    <property type="project" value="InterPro"/>
</dbReference>
<dbReference type="InterPro" id="IPR051560">
    <property type="entry name" value="MAM_domain-containing"/>
</dbReference>
<dbReference type="InterPro" id="IPR000859">
    <property type="entry name" value="CUB_dom"/>
</dbReference>
<evidence type="ECO:0000313" key="6">
    <source>
        <dbReference type="EMBL" id="QNM86738.1"/>
    </source>
</evidence>
<dbReference type="SMART" id="SM00042">
    <property type="entry name" value="CUB"/>
    <property type="match status" value="1"/>
</dbReference>
<keyword evidence="2" id="KW-1015">Disulfide bond</keyword>
<dbReference type="Gene3D" id="2.60.120.200">
    <property type="match status" value="1"/>
</dbReference>
<keyword evidence="1 3" id="KW-0732">Signal</keyword>
<evidence type="ECO:0000313" key="7">
    <source>
        <dbReference type="Proteomes" id="UP000515808"/>
    </source>
</evidence>
<evidence type="ECO:0000259" key="4">
    <source>
        <dbReference type="PROSITE" id="PS01180"/>
    </source>
</evidence>
<dbReference type="SMART" id="SM00137">
    <property type="entry name" value="MAM"/>
    <property type="match status" value="1"/>
</dbReference>
<feature type="domain" description="MAM" evidence="5">
    <location>
        <begin position="159"/>
        <end position="324"/>
    </location>
</feature>
<evidence type="ECO:0000256" key="3">
    <source>
        <dbReference type="SAM" id="SignalP"/>
    </source>
</evidence>
<dbReference type="RefSeq" id="WP_187483614.1">
    <property type="nucleotide sequence ID" value="NZ_CP060695.1"/>
</dbReference>
<dbReference type="SUPFAM" id="SSF49854">
    <property type="entry name" value="Spermadhesin, CUB domain"/>
    <property type="match status" value="1"/>
</dbReference>
<dbReference type="PROSITE" id="PS50060">
    <property type="entry name" value="MAM_2"/>
    <property type="match status" value="1"/>
</dbReference>
<organism evidence="6 7">
    <name type="scientific">Polaribacter pectinis</name>
    <dbReference type="NCBI Taxonomy" id="2738844"/>
    <lineage>
        <taxon>Bacteria</taxon>
        <taxon>Pseudomonadati</taxon>
        <taxon>Bacteroidota</taxon>
        <taxon>Flavobacteriia</taxon>
        <taxon>Flavobacteriales</taxon>
        <taxon>Flavobacteriaceae</taxon>
    </lineage>
</organism>
<reference evidence="6 7" key="1">
    <citation type="submission" date="2020-08" db="EMBL/GenBank/DDBJ databases">
        <title>Polaribacter sp. L12M9 isolated from gut of the Korean scallop.</title>
        <authorList>
            <person name="Jeong Y.S."/>
        </authorList>
    </citation>
    <scope>NUCLEOTIDE SEQUENCE [LARGE SCALE GENOMIC DNA]</scope>
    <source>
        <strain evidence="6 7">L12M9</strain>
    </source>
</reference>
<dbReference type="CDD" id="cd06263">
    <property type="entry name" value="MAM"/>
    <property type="match status" value="1"/>
</dbReference>
<dbReference type="NCBIfam" id="TIGR04183">
    <property type="entry name" value="Por_Secre_tail"/>
    <property type="match status" value="1"/>
</dbReference>